<dbReference type="Gene3D" id="3.40.50.1820">
    <property type="entry name" value="alpha/beta hydrolase"/>
    <property type="match status" value="1"/>
</dbReference>
<dbReference type="Proteomes" id="UP000629287">
    <property type="component" value="Unassembled WGS sequence"/>
</dbReference>
<dbReference type="InterPro" id="IPR002925">
    <property type="entry name" value="Dienelactn_hydro"/>
</dbReference>
<dbReference type="RefSeq" id="WP_037724147.1">
    <property type="nucleotide sequence ID" value="NZ_JADBGF010000001.1"/>
</dbReference>
<dbReference type="EC" id="3.1.1.45" evidence="2"/>
<evidence type="ECO:0000313" key="2">
    <source>
        <dbReference type="EMBL" id="MBE1601652.1"/>
    </source>
</evidence>
<dbReference type="SUPFAM" id="SSF53474">
    <property type="entry name" value="alpha/beta-Hydrolases"/>
    <property type="match status" value="1"/>
</dbReference>
<evidence type="ECO:0000313" key="3">
    <source>
        <dbReference type="Proteomes" id="UP000629287"/>
    </source>
</evidence>
<organism evidence="2 3">
    <name type="scientific">Streptomyces stelliscabiei</name>
    <dbReference type="NCBI Taxonomy" id="146820"/>
    <lineage>
        <taxon>Bacteria</taxon>
        <taxon>Bacillati</taxon>
        <taxon>Actinomycetota</taxon>
        <taxon>Actinomycetes</taxon>
        <taxon>Kitasatosporales</taxon>
        <taxon>Streptomycetaceae</taxon>
        <taxon>Streptomyces</taxon>
    </lineage>
</organism>
<keyword evidence="2" id="KW-0378">Hydrolase</keyword>
<sequence>MSRYDATLAETITLTSQDGEPIEAYVARPLTDRPLGGVVVLHHEPGYDEASKEYTRRLAVYGFNTICPHLHHRENPWGDPDDAAAEMRRLGGAPDDRVATDAAGAAAYLRAMSNANGRVGLIGFCSGARQAYYIGCTSTWADAIVNGGGGVIVDKPDKPPALPGPPPPDASPMLVEPIAHLTPGLSAPLLGLFGSEDLVPSPSEVAAQEKVLRDAGKDFDYHLFDGADHDFFDWSSGGYTPQAAVEGWRLVREFFTHHLATPAEPAD</sequence>
<dbReference type="GeneID" id="86832257"/>
<protein>
    <submittedName>
        <fullName evidence="2">Carboxymethylenebutenolidase</fullName>
        <ecNumber evidence="2">3.1.1.45</ecNumber>
    </submittedName>
</protein>
<dbReference type="EMBL" id="JADBGF010000001">
    <property type="protein sequence ID" value="MBE1601652.1"/>
    <property type="molecule type" value="Genomic_DNA"/>
</dbReference>
<dbReference type="PANTHER" id="PTHR46623">
    <property type="entry name" value="CARBOXYMETHYLENEBUTENOLIDASE-RELATED"/>
    <property type="match status" value="1"/>
</dbReference>
<keyword evidence="3" id="KW-1185">Reference proteome</keyword>
<proteinExistence type="predicted"/>
<dbReference type="PANTHER" id="PTHR46623:SF6">
    <property type="entry name" value="ALPHA_BETA-HYDROLASES SUPERFAMILY PROTEIN"/>
    <property type="match status" value="1"/>
</dbReference>
<name>A0A8I0PCU3_9ACTN</name>
<dbReference type="InterPro" id="IPR029058">
    <property type="entry name" value="AB_hydrolase_fold"/>
</dbReference>
<dbReference type="InterPro" id="IPR051049">
    <property type="entry name" value="Dienelactone_hydrolase-like"/>
</dbReference>
<gene>
    <name evidence="2" type="ORF">H4687_007781</name>
</gene>
<feature type="domain" description="Dienelactone hydrolase" evidence="1">
    <location>
        <begin position="22"/>
        <end position="258"/>
    </location>
</feature>
<evidence type="ECO:0000259" key="1">
    <source>
        <dbReference type="Pfam" id="PF01738"/>
    </source>
</evidence>
<reference evidence="2 3" key="1">
    <citation type="submission" date="2020-10" db="EMBL/GenBank/DDBJ databases">
        <title>Sequencing the genomes of 1000 actinobacteria strains.</title>
        <authorList>
            <person name="Klenk H.-P."/>
        </authorList>
    </citation>
    <scope>NUCLEOTIDE SEQUENCE [LARGE SCALE GENOMIC DNA]</scope>
    <source>
        <strain evidence="2 3">DSM 41803</strain>
    </source>
</reference>
<accession>A0A8I0PCU3</accession>
<dbReference type="AlphaFoldDB" id="A0A8I0PCU3"/>
<dbReference type="GO" id="GO:0008806">
    <property type="term" value="F:carboxymethylenebutenolidase activity"/>
    <property type="evidence" value="ECO:0007669"/>
    <property type="project" value="UniProtKB-EC"/>
</dbReference>
<dbReference type="Pfam" id="PF01738">
    <property type="entry name" value="DLH"/>
    <property type="match status" value="1"/>
</dbReference>
<comment type="caution">
    <text evidence="2">The sequence shown here is derived from an EMBL/GenBank/DDBJ whole genome shotgun (WGS) entry which is preliminary data.</text>
</comment>
<dbReference type="OrthoDB" id="188362at2"/>